<protein>
    <recommendedName>
        <fullName evidence="1">KIB1-4 beta-propeller domain-containing protein</fullName>
    </recommendedName>
</protein>
<accession>A0AA89BAR5</accession>
<sequence length="602" mass="68484">MEEQQESHCPPPLGQHPWLVISRGEGCEDQTFYTLPTSASKHVRRCSIPELRGKEIVSYCHGWVILSDHKTGMLCNLWNPVTSESIHLPPIDLMQIEYIALSSPPGDPDAMVLLFRGDNTPAILFCPILNGKSWTEMKYGGDDIEDDLCTPVSCNGKVYAISHIRLVLIEIVAPNRLAIRPLQCEIPRHSSDKYLPTPCHNPVWLIPQRRLIDECQANRTTGKEEQGRKEEEIEVRERGNDKMIDVEKKGALTDGHLMNLSNDILELIADRCIPIGYMKFRATSKFFRSAIPPVQWRTASARLQTHTLSPWLVLYDKNKRIMTFIDPKFGDRYFITISDLIGDAIICASKFGWLLMLRGDRSIFFFNPLTRNINQLPDLPLGLFSSFSFSSMPTSLDCQVIAVSIPCLEKFNVHITSPGRSDWVFFKVFKEVPYPYRNSPIFSDSKFHLLGSDGNLADFEFDFVEGYEWELSDVPIKPCNSGEQKFLVDCGGDLVSVFLEKHGERVQVFRLNRSTPCWEKVESLGNYMIFISHSSSFAAVAKTTGMENKIYFPWLSGGHLIFYSLDTCKLHRFGSTEPLTNFYGATEQRLCAWIEPNWSAHS</sequence>
<evidence type="ECO:0000259" key="1">
    <source>
        <dbReference type="Pfam" id="PF03478"/>
    </source>
</evidence>
<dbReference type="Proteomes" id="UP001188597">
    <property type="component" value="Unassembled WGS sequence"/>
</dbReference>
<comment type="caution">
    <text evidence="2">The sequence shown here is derived from an EMBL/GenBank/DDBJ whole genome shotgun (WGS) entry which is preliminary data.</text>
</comment>
<dbReference type="Pfam" id="PF03478">
    <property type="entry name" value="Beta-prop_KIB1-4"/>
    <property type="match status" value="2"/>
</dbReference>
<feature type="domain" description="KIB1-4 beta-propeller" evidence="1">
    <location>
        <begin position="33"/>
        <end position="223"/>
    </location>
</feature>
<name>A0AA89BAR5_9ASTE</name>
<evidence type="ECO:0000313" key="2">
    <source>
        <dbReference type="EMBL" id="KAK3033448.1"/>
    </source>
</evidence>
<reference evidence="2" key="1">
    <citation type="submission" date="2022-12" db="EMBL/GenBank/DDBJ databases">
        <title>Draft genome assemblies for two species of Escallonia (Escalloniales).</title>
        <authorList>
            <person name="Chanderbali A."/>
            <person name="Dervinis C."/>
            <person name="Anghel I."/>
            <person name="Soltis D."/>
            <person name="Soltis P."/>
            <person name="Zapata F."/>
        </authorList>
    </citation>
    <scope>NUCLEOTIDE SEQUENCE</scope>
    <source>
        <strain evidence="2">UCBG64.0493</strain>
        <tissue evidence="2">Leaf</tissue>
    </source>
</reference>
<dbReference type="PANTHER" id="PTHR33127:SF5">
    <property type="entry name" value="TRANSMEMBRANE PROTEIN"/>
    <property type="match status" value="1"/>
</dbReference>
<dbReference type="AlphaFoldDB" id="A0AA89BAR5"/>
<proteinExistence type="predicted"/>
<keyword evidence="3" id="KW-1185">Reference proteome</keyword>
<organism evidence="2 3">
    <name type="scientific">Escallonia herrerae</name>
    <dbReference type="NCBI Taxonomy" id="1293975"/>
    <lineage>
        <taxon>Eukaryota</taxon>
        <taxon>Viridiplantae</taxon>
        <taxon>Streptophyta</taxon>
        <taxon>Embryophyta</taxon>
        <taxon>Tracheophyta</taxon>
        <taxon>Spermatophyta</taxon>
        <taxon>Magnoliopsida</taxon>
        <taxon>eudicotyledons</taxon>
        <taxon>Gunneridae</taxon>
        <taxon>Pentapetalae</taxon>
        <taxon>asterids</taxon>
        <taxon>campanulids</taxon>
        <taxon>Escalloniales</taxon>
        <taxon>Escalloniaceae</taxon>
        <taxon>Escallonia</taxon>
    </lineage>
</organism>
<dbReference type="EMBL" id="JAVXUP010000233">
    <property type="protein sequence ID" value="KAK3033448.1"/>
    <property type="molecule type" value="Genomic_DNA"/>
</dbReference>
<dbReference type="PANTHER" id="PTHR33127">
    <property type="entry name" value="TRANSMEMBRANE PROTEIN"/>
    <property type="match status" value="1"/>
</dbReference>
<dbReference type="InterPro" id="IPR005174">
    <property type="entry name" value="KIB1-4_b-propeller"/>
</dbReference>
<gene>
    <name evidence="2" type="ORF">RJ639_033052</name>
</gene>
<feature type="domain" description="KIB1-4 beta-propeller" evidence="1">
    <location>
        <begin position="333"/>
        <end position="552"/>
    </location>
</feature>
<evidence type="ECO:0000313" key="3">
    <source>
        <dbReference type="Proteomes" id="UP001188597"/>
    </source>
</evidence>